<dbReference type="InterPro" id="IPR038135">
    <property type="entry name" value="Methylthiotransferase_N_sf"/>
</dbReference>
<evidence type="ECO:0000313" key="11">
    <source>
        <dbReference type="EMBL" id="SUZ73387.1"/>
    </source>
</evidence>
<dbReference type="InterPro" id="IPR013848">
    <property type="entry name" value="Methylthiotransferase_N"/>
</dbReference>
<evidence type="ECO:0000256" key="4">
    <source>
        <dbReference type="ARBA" id="ARBA00022694"/>
    </source>
</evidence>
<evidence type="ECO:0000256" key="7">
    <source>
        <dbReference type="ARBA" id="ARBA00023014"/>
    </source>
</evidence>
<dbReference type="AlphaFoldDB" id="A0A381Q5M9"/>
<dbReference type="GO" id="GO:0005829">
    <property type="term" value="C:cytosol"/>
    <property type="evidence" value="ECO:0007669"/>
    <property type="project" value="TreeGrafter"/>
</dbReference>
<dbReference type="InterPro" id="IPR020612">
    <property type="entry name" value="Methylthiotransferase_CS"/>
</dbReference>
<dbReference type="GO" id="GO:0046872">
    <property type="term" value="F:metal ion binding"/>
    <property type="evidence" value="ECO:0007669"/>
    <property type="project" value="UniProtKB-KW"/>
</dbReference>
<evidence type="ECO:0000259" key="9">
    <source>
        <dbReference type="PROSITE" id="PS51449"/>
    </source>
</evidence>
<comment type="cofactor">
    <cofactor evidence="1">
        <name>[4Fe-4S] cluster</name>
        <dbReference type="ChEBI" id="CHEBI:49883"/>
    </cofactor>
</comment>
<evidence type="ECO:0008006" key="12">
    <source>
        <dbReference type="Google" id="ProtNLM"/>
    </source>
</evidence>
<keyword evidence="2" id="KW-0004">4Fe-4S</keyword>
<feature type="domain" description="TRAM" evidence="8">
    <location>
        <begin position="365"/>
        <end position="428"/>
    </location>
</feature>
<proteinExistence type="inferred from homology"/>
<dbReference type="GO" id="GO:0051539">
    <property type="term" value="F:4 iron, 4 sulfur cluster binding"/>
    <property type="evidence" value="ECO:0007669"/>
    <property type="project" value="UniProtKB-KW"/>
</dbReference>
<dbReference type="InterPro" id="IPR007197">
    <property type="entry name" value="rSAM"/>
</dbReference>
<organism evidence="11">
    <name type="scientific">marine metagenome</name>
    <dbReference type="NCBI Taxonomy" id="408172"/>
    <lineage>
        <taxon>unclassified sequences</taxon>
        <taxon>metagenomes</taxon>
        <taxon>ecological metagenomes</taxon>
    </lineage>
</organism>
<feature type="domain" description="MTTase N-terminal" evidence="9">
    <location>
        <begin position="1"/>
        <end position="107"/>
    </location>
</feature>
<dbReference type="FunFam" id="3.40.50.12160:FF:000001">
    <property type="entry name" value="tRNA-2-methylthio-N(6)-dimethylallyladenosine synthase"/>
    <property type="match status" value="1"/>
</dbReference>
<dbReference type="SMART" id="SM00729">
    <property type="entry name" value="Elp3"/>
    <property type="match status" value="1"/>
</dbReference>
<keyword evidence="5" id="KW-0479">Metal-binding</keyword>
<dbReference type="PANTHER" id="PTHR43020">
    <property type="entry name" value="CDK5 REGULATORY SUBUNIT-ASSOCIATED PROTEIN 1"/>
    <property type="match status" value="1"/>
</dbReference>
<dbReference type="GO" id="GO:0035597">
    <property type="term" value="F:tRNA-2-methylthio-N(6)-dimethylallyladenosine(37) synthase activity"/>
    <property type="evidence" value="ECO:0007669"/>
    <property type="project" value="TreeGrafter"/>
</dbReference>
<dbReference type="FunFam" id="3.80.30.20:FF:000001">
    <property type="entry name" value="tRNA-2-methylthio-N(6)-dimethylallyladenosine synthase 2"/>
    <property type="match status" value="1"/>
</dbReference>
<evidence type="ECO:0000256" key="1">
    <source>
        <dbReference type="ARBA" id="ARBA00001966"/>
    </source>
</evidence>
<dbReference type="PROSITE" id="PS51918">
    <property type="entry name" value="RADICAL_SAM"/>
    <property type="match status" value="1"/>
</dbReference>
<evidence type="ECO:0000256" key="5">
    <source>
        <dbReference type="ARBA" id="ARBA00022723"/>
    </source>
</evidence>
<dbReference type="PROSITE" id="PS50926">
    <property type="entry name" value="TRAM"/>
    <property type="match status" value="1"/>
</dbReference>
<sequence length="428" mass="48334">MNEYDSNRMKDILGESHDLTIVDQPEKADLILLNTCSIREKAQEKVFHELGRWKDLKKKNPKLKIGVGGCVASQEGENIIKRAPFVDLVFGPQTIHRVPKMYEEVSKLNKREVDISFPKTEKFNALPKPSNDGTSSFVSIMEGCNKYCSFCVVPHTRGHEVSRSLIEIIEEVQGLAKDGVKEIIFLGQNVNAYRDSKDKTKGLGLANLIRESAGIQGIDRIRYTTSHPFEFGEDLIAVYKEVPELVSHVHLPVQSGSDSILKTMRRRHTVDQYLQIIEELKMARSDISISSDFIVGFPGESDKDFQDTLNLVEKVEFDESYSFIYSPRPNTTAKDLKDDVSLAEKKKRLEILQTALKKSSFRISRRMVGNIEKCLITGISKKDPGELQARTENNRVVNFNSNGKDLVGQFINLEIVDIKPNSLRGVMA</sequence>
<dbReference type="SFLD" id="SFLDG01061">
    <property type="entry name" value="methylthiotransferase"/>
    <property type="match status" value="1"/>
</dbReference>
<dbReference type="Pfam" id="PF00919">
    <property type="entry name" value="UPF0004"/>
    <property type="match status" value="1"/>
</dbReference>
<dbReference type="Pfam" id="PF01938">
    <property type="entry name" value="TRAM"/>
    <property type="match status" value="1"/>
</dbReference>
<dbReference type="Gene3D" id="3.40.50.12160">
    <property type="entry name" value="Methylthiotransferase, N-terminal domain"/>
    <property type="match status" value="1"/>
</dbReference>
<gene>
    <name evidence="11" type="ORF">METZ01_LOCUS26241</name>
</gene>
<dbReference type="PROSITE" id="PS01278">
    <property type="entry name" value="MTTASE_RADICAL"/>
    <property type="match status" value="1"/>
</dbReference>
<dbReference type="SFLD" id="SFLDG01082">
    <property type="entry name" value="B12-binding_domain_containing"/>
    <property type="match status" value="1"/>
</dbReference>
<dbReference type="NCBIfam" id="TIGR01574">
    <property type="entry name" value="miaB-methiolase"/>
    <property type="match status" value="1"/>
</dbReference>
<dbReference type="CDD" id="cd01335">
    <property type="entry name" value="Radical_SAM"/>
    <property type="match status" value="1"/>
</dbReference>
<reference evidence="11" key="1">
    <citation type="submission" date="2018-05" db="EMBL/GenBank/DDBJ databases">
        <authorList>
            <person name="Lanie J.A."/>
            <person name="Ng W.-L."/>
            <person name="Kazmierczak K.M."/>
            <person name="Andrzejewski T.M."/>
            <person name="Davidsen T.M."/>
            <person name="Wayne K.J."/>
            <person name="Tettelin H."/>
            <person name="Glass J.I."/>
            <person name="Rusch D."/>
            <person name="Podicherti R."/>
            <person name="Tsui H.-C.T."/>
            <person name="Winkler M.E."/>
        </authorList>
    </citation>
    <scope>NUCLEOTIDE SEQUENCE</scope>
</reference>
<keyword evidence="4" id="KW-0819">tRNA processing</keyword>
<evidence type="ECO:0000256" key="6">
    <source>
        <dbReference type="ARBA" id="ARBA00023004"/>
    </source>
</evidence>
<dbReference type="PANTHER" id="PTHR43020:SF2">
    <property type="entry name" value="MITOCHONDRIAL TRNA METHYLTHIOTRANSFERASE CDK5RAP1"/>
    <property type="match status" value="1"/>
</dbReference>
<dbReference type="HAMAP" id="MF_01864">
    <property type="entry name" value="tRNA_metthiotr_MiaB"/>
    <property type="match status" value="1"/>
</dbReference>
<dbReference type="InterPro" id="IPR005839">
    <property type="entry name" value="Methylthiotransferase"/>
</dbReference>
<evidence type="ECO:0000259" key="10">
    <source>
        <dbReference type="PROSITE" id="PS51918"/>
    </source>
</evidence>
<dbReference type="InterPro" id="IPR023404">
    <property type="entry name" value="rSAM_horseshoe"/>
</dbReference>
<dbReference type="InterPro" id="IPR002792">
    <property type="entry name" value="TRAM_dom"/>
</dbReference>
<dbReference type="Gene3D" id="3.80.30.20">
    <property type="entry name" value="tm_1862 like domain"/>
    <property type="match status" value="1"/>
</dbReference>
<name>A0A381Q5M9_9ZZZZ</name>
<dbReference type="SFLD" id="SFLDS00029">
    <property type="entry name" value="Radical_SAM"/>
    <property type="match status" value="1"/>
</dbReference>
<evidence type="ECO:0000256" key="2">
    <source>
        <dbReference type="ARBA" id="ARBA00022485"/>
    </source>
</evidence>
<feature type="domain" description="Radical SAM core" evidence="10">
    <location>
        <begin position="130"/>
        <end position="362"/>
    </location>
</feature>
<dbReference type="NCBIfam" id="TIGR00089">
    <property type="entry name" value="MiaB/RimO family radical SAM methylthiotransferase"/>
    <property type="match status" value="1"/>
</dbReference>
<accession>A0A381Q5M9</accession>
<dbReference type="SUPFAM" id="SSF102114">
    <property type="entry name" value="Radical SAM enzymes"/>
    <property type="match status" value="1"/>
</dbReference>
<evidence type="ECO:0000256" key="3">
    <source>
        <dbReference type="ARBA" id="ARBA00022691"/>
    </source>
</evidence>
<keyword evidence="7" id="KW-0411">Iron-sulfur</keyword>
<dbReference type="EMBL" id="UINC01001177">
    <property type="protein sequence ID" value="SUZ73387.1"/>
    <property type="molecule type" value="Genomic_DNA"/>
</dbReference>
<dbReference type="InterPro" id="IPR006638">
    <property type="entry name" value="Elp3/MiaA/NifB-like_rSAM"/>
</dbReference>
<dbReference type="InterPro" id="IPR006463">
    <property type="entry name" value="MiaB_methiolase"/>
</dbReference>
<keyword evidence="6" id="KW-0408">Iron</keyword>
<keyword evidence="3" id="KW-0949">S-adenosyl-L-methionine</keyword>
<dbReference type="PROSITE" id="PS51449">
    <property type="entry name" value="MTTASE_N"/>
    <property type="match status" value="1"/>
</dbReference>
<protein>
    <recommendedName>
        <fullName evidence="12">TRAM domain-containing protein</fullName>
    </recommendedName>
</protein>
<evidence type="ECO:0000259" key="8">
    <source>
        <dbReference type="PROSITE" id="PS50926"/>
    </source>
</evidence>
<dbReference type="Pfam" id="PF04055">
    <property type="entry name" value="Radical_SAM"/>
    <property type="match status" value="1"/>
</dbReference>
<dbReference type="InterPro" id="IPR058240">
    <property type="entry name" value="rSAM_sf"/>
</dbReference>